<dbReference type="GO" id="GO:0008235">
    <property type="term" value="F:metalloexopeptidase activity"/>
    <property type="evidence" value="ECO:0007669"/>
    <property type="project" value="TreeGrafter"/>
</dbReference>
<keyword evidence="2" id="KW-0479">Metal-binding</keyword>
<keyword evidence="4" id="KW-0862">Zinc</keyword>
<keyword evidence="1" id="KW-0645">Protease</keyword>
<evidence type="ECO:0000259" key="6">
    <source>
        <dbReference type="Pfam" id="PF14464"/>
    </source>
</evidence>
<evidence type="ECO:0000256" key="3">
    <source>
        <dbReference type="ARBA" id="ARBA00022801"/>
    </source>
</evidence>
<proteinExistence type="predicted"/>
<keyword evidence="3" id="KW-0378">Hydrolase</keyword>
<dbReference type="Pfam" id="PF14464">
    <property type="entry name" value="Prok-JAB"/>
    <property type="match status" value="1"/>
</dbReference>
<reference evidence="7" key="1">
    <citation type="submission" date="2018-05" db="EMBL/GenBank/DDBJ databases">
        <authorList>
            <person name="Lanie J.A."/>
            <person name="Ng W.-L."/>
            <person name="Kazmierczak K.M."/>
            <person name="Andrzejewski T.M."/>
            <person name="Davidsen T.M."/>
            <person name="Wayne K.J."/>
            <person name="Tettelin H."/>
            <person name="Glass J.I."/>
            <person name="Rusch D."/>
            <person name="Podicherti R."/>
            <person name="Tsui H.-C.T."/>
            <person name="Winkler M.E."/>
        </authorList>
    </citation>
    <scope>NUCLEOTIDE SEQUENCE</scope>
</reference>
<protein>
    <recommendedName>
        <fullName evidence="6">JAB domain-containing protein</fullName>
    </recommendedName>
</protein>
<gene>
    <name evidence="7" type="ORF">METZ01_LOCUS423717</name>
</gene>
<feature type="domain" description="JAB" evidence="6">
    <location>
        <begin position="4"/>
        <end position="89"/>
    </location>
</feature>
<evidence type="ECO:0000256" key="4">
    <source>
        <dbReference type="ARBA" id="ARBA00022833"/>
    </source>
</evidence>
<evidence type="ECO:0000256" key="2">
    <source>
        <dbReference type="ARBA" id="ARBA00022723"/>
    </source>
</evidence>
<dbReference type="PANTHER" id="PTHR34858:SF1">
    <property type="entry name" value="CYSO-CYSTEINE PEPTIDASE"/>
    <property type="match status" value="1"/>
</dbReference>
<dbReference type="PANTHER" id="PTHR34858">
    <property type="entry name" value="CYSO-CYSTEINE PEPTIDASE"/>
    <property type="match status" value="1"/>
</dbReference>
<dbReference type="AlphaFoldDB" id="A0A382XIS5"/>
<accession>A0A382XIS5</accession>
<dbReference type="GO" id="GO:0006508">
    <property type="term" value="P:proteolysis"/>
    <property type="evidence" value="ECO:0007669"/>
    <property type="project" value="UniProtKB-KW"/>
</dbReference>
<evidence type="ECO:0000313" key="7">
    <source>
        <dbReference type="EMBL" id="SVD70863.1"/>
    </source>
</evidence>
<dbReference type="EMBL" id="UINC01168040">
    <property type="protein sequence ID" value="SVD70863.1"/>
    <property type="molecule type" value="Genomic_DNA"/>
</dbReference>
<dbReference type="GO" id="GO:0008270">
    <property type="term" value="F:zinc ion binding"/>
    <property type="evidence" value="ECO:0007669"/>
    <property type="project" value="TreeGrafter"/>
</dbReference>
<feature type="non-terminal residue" evidence="7">
    <location>
        <position position="140"/>
    </location>
</feature>
<dbReference type="InterPro" id="IPR028090">
    <property type="entry name" value="JAB_dom_prok"/>
</dbReference>
<evidence type="ECO:0000256" key="1">
    <source>
        <dbReference type="ARBA" id="ARBA00022670"/>
    </source>
</evidence>
<sequence length="140" mass="16064">VDFIEELRGHFEKEYPKEGCGVISVVKGKKKWFPCTNTAEDDEHFIIDTQEYLKLSRTTDIIGIVHSHPDATSEPSEADINNCNSVGKDYYIFSYPEMDLTVIKPENISNALYGREYEFGVTDCFEATRDYLLLQNIKIP</sequence>
<organism evidence="7">
    <name type="scientific">marine metagenome</name>
    <dbReference type="NCBI Taxonomy" id="408172"/>
    <lineage>
        <taxon>unclassified sequences</taxon>
        <taxon>metagenomes</taxon>
        <taxon>ecological metagenomes</taxon>
    </lineage>
</organism>
<keyword evidence="5" id="KW-0482">Metalloprotease</keyword>
<feature type="non-terminal residue" evidence="7">
    <location>
        <position position="1"/>
    </location>
</feature>
<dbReference type="Gene3D" id="3.40.140.10">
    <property type="entry name" value="Cytidine Deaminase, domain 2"/>
    <property type="match status" value="1"/>
</dbReference>
<dbReference type="SUPFAM" id="SSF102712">
    <property type="entry name" value="JAB1/MPN domain"/>
    <property type="match status" value="1"/>
</dbReference>
<name>A0A382XIS5_9ZZZZ</name>
<dbReference type="CDD" id="cd08073">
    <property type="entry name" value="MPN_NLPC_P60"/>
    <property type="match status" value="1"/>
</dbReference>
<dbReference type="InterPro" id="IPR051929">
    <property type="entry name" value="VirAsm_ModProt"/>
</dbReference>
<evidence type="ECO:0000256" key="5">
    <source>
        <dbReference type="ARBA" id="ARBA00023049"/>
    </source>
</evidence>